<dbReference type="AlphaFoldDB" id="A0A4S8KJQ7"/>
<dbReference type="EMBL" id="ML181591">
    <property type="protein sequence ID" value="THU75742.1"/>
    <property type="molecule type" value="Genomic_DNA"/>
</dbReference>
<protein>
    <submittedName>
        <fullName evidence="1">Uncharacterized protein</fullName>
    </submittedName>
</protein>
<keyword evidence="2" id="KW-1185">Reference proteome</keyword>
<gene>
    <name evidence="1" type="ORF">K435DRAFT_880243</name>
</gene>
<name>A0A4S8KJQ7_DENBC</name>
<dbReference type="Proteomes" id="UP000297245">
    <property type="component" value="Unassembled WGS sequence"/>
</dbReference>
<reference evidence="1 2" key="1">
    <citation type="journal article" date="2019" name="Nat. Ecol. Evol.">
        <title>Megaphylogeny resolves global patterns of mushroom evolution.</title>
        <authorList>
            <person name="Varga T."/>
            <person name="Krizsan K."/>
            <person name="Foldi C."/>
            <person name="Dima B."/>
            <person name="Sanchez-Garcia M."/>
            <person name="Sanchez-Ramirez S."/>
            <person name="Szollosi G.J."/>
            <person name="Szarkandi J.G."/>
            <person name="Papp V."/>
            <person name="Albert L."/>
            <person name="Andreopoulos W."/>
            <person name="Angelini C."/>
            <person name="Antonin V."/>
            <person name="Barry K.W."/>
            <person name="Bougher N.L."/>
            <person name="Buchanan P."/>
            <person name="Buyck B."/>
            <person name="Bense V."/>
            <person name="Catcheside P."/>
            <person name="Chovatia M."/>
            <person name="Cooper J."/>
            <person name="Damon W."/>
            <person name="Desjardin D."/>
            <person name="Finy P."/>
            <person name="Geml J."/>
            <person name="Haridas S."/>
            <person name="Hughes K."/>
            <person name="Justo A."/>
            <person name="Karasinski D."/>
            <person name="Kautmanova I."/>
            <person name="Kiss B."/>
            <person name="Kocsube S."/>
            <person name="Kotiranta H."/>
            <person name="LaButti K.M."/>
            <person name="Lechner B.E."/>
            <person name="Liimatainen K."/>
            <person name="Lipzen A."/>
            <person name="Lukacs Z."/>
            <person name="Mihaltcheva S."/>
            <person name="Morgado L.N."/>
            <person name="Niskanen T."/>
            <person name="Noordeloos M.E."/>
            <person name="Ohm R.A."/>
            <person name="Ortiz-Santana B."/>
            <person name="Ovrebo C."/>
            <person name="Racz N."/>
            <person name="Riley R."/>
            <person name="Savchenko A."/>
            <person name="Shiryaev A."/>
            <person name="Soop K."/>
            <person name="Spirin V."/>
            <person name="Szebenyi C."/>
            <person name="Tomsovsky M."/>
            <person name="Tulloss R.E."/>
            <person name="Uehling J."/>
            <person name="Grigoriev I.V."/>
            <person name="Vagvolgyi C."/>
            <person name="Papp T."/>
            <person name="Martin F.M."/>
            <person name="Miettinen O."/>
            <person name="Hibbett D.S."/>
            <person name="Nagy L.G."/>
        </authorList>
    </citation>
    <scope>NUCLEOTIDE SEQUENCE [LARGE SCALE GENOMIC DNA]</scope>
    <source>
        <strain evidence="1 2">CBS 962.96</strain>
    </source>
</reference>
<evidence type="ECO:0000313" key="1">
    <source>
        <dbReference type="EMBL" id="THU75742.1"/>
    </source>
</evidence>
<evidence type="ECO:0000313" key="2">
    <source>
        <dbReference type="Proteomes" id="UP000297245"/>
    </source>
</evidence>
<organism evidence="1 2">
    <name type="scientific">Dendrothele bispora (strain CBS 962.96)</name>
    <dbReference type="NCBI Taxonomy" id="1314807"/>
    <lineage>
        <taxon>Eukaryota</taxon>
        <taxon>Fungi</taxon>
        <taxon>Dikarya</taxon>
        <taxon>Basidiomycota</taxon>
        <taxon>Agaricomycotina</taxon>
        <taxon>Agaricomycetes</taxon>
        <taxon>Agaricomycetidae</taxon>
        <taxon>Agaricales</taxon>
        <taxon>Agaricales incertae sedis</taxon>
        <taxon>Dendrothele</taxon>
    </lineage>
</organism>
<proteinExistence type="predicted"/>
<sequence>MSQVFPRAQIRGILVHNAQSSARRLDSAIYHSDHAPPEEKTKYDKITALINEIKQEAGF</sequence>
<accession>A0A4S8KJQ7</accession>